<evidence type="ECO:0000313" key="2">
    <source>
        <dbReference type="EMBL" id="SFX11251.1"/>
    </source>
</evidence>
<dbReference type="STRING" id="1122209.SAMN02745752_00583"/>
<organism evidence="2 3">
    <name type="scientific">Marinospirillum alkaliphilum DSM 21637</name>
    <dbReference type="NCBI Taxonomy" id="1122209"/>
    <lineage>
        <taxon>Bacteria</taxon>
        <taxon>Pseudomonadati</taxon>
        <taxon>Pseudomonadota</taxon>
        <taxon>Gammaproteobacteria</taxon>
        <taxon>Oceanospirillales</taxon>
        <taxon>Oceanospirillaceae</taxon>
        <taxon>Marinospirillum</taxon>
    </lineage>
</organism>
<feature type="chain" id="PRO_5012340187" description="Copper(I)-binding protein" evidence="1">
    <location>
        <begin position="23"/>
        <end position="150"/>
    </location>
</feature>
<dbReference type="Proteomes" id="UP000182350">
    <property type="component" value="Unassembled WGS sequence"/>
</dbReference>
<gene>
    <name evidence="2" type="ORF">SAMN02745752_00583</name>
</gene>
<reference evidence="2 3" key="1">
    <citation type="submission" date="2016-11" db="EMBL/GenBank/DDBJ databases">
        <authorList>
            <person name="Jaros S."/>
            <person name="Januszkiewicz K."/>
            <person name="Wedrychowicz H."/>
        </authorList>
    </citation>
    <scope>NUCLEOTIDE SEQUENCE [LARGE SCALE GENOMIC DNA]</scope>
    <source>
        <strain evidence="2 3">DSM 21637</strain>
    </source>
</reference>
<name>A0A1K1UFP7_9GAMM</name>
<accession>A0A1K1UFP7</accession>
<dbReference type="OrthoDB" id="9796962at2"/>
<dbReference type="RefSeq" id="WP_072324783.1">
    <property type="nucleotide sequence ID" value="NZ_FPJW01000001.1"/>
</dbReference>
<dbReference type="Gene3D" id="2.60.40.1890">
    <property type="entry name" value="PCu(A)C copper chaperone"/>
    <property type="match status" value="1"/>
</dbReference>
<dbReference type="PANTHER" id="PTHR36302">
    <property type="entry name" value="BLR7088 PROTEIN"/>
    <property type="match status" value="1"/>
</dbReference>
<sequence length="150" mass="16682">MKNKYTALLLLTISLFSFNLTAADLLIEQAYVRAVPPTSEVTAAFMLLKNNGNKDLALVDVSSPASRVMELHTHTEVDGVMQMRRVDRIEVPAGGQTHLKPGGLHLMLIGLKQPLTADDRVDITLTLDDGSLIELNLPVRHMQMQHQHRH</sequence>
<evidence type="ECO:0000256" key="1">
    <source>
        <dbReference type="SAM" id="SignalP"/>
    </source>
</evidence>
<protein>
    <recommendedName>
        <fullName evidence="4">Copper(I)-binding protein</fullName>
    </recommendedName>
</protein>
<feature type="signal peptide" evidence="1">
    <location>
        <begin position="1"/>
        <end position="22"/>
    </location>
</feature>
<dbReference type="AlphaFoldDB" id="A0A1K1UFP7"/>
<evidence type="ECO:0000313" key="3">
    <source>
        <dbReference type="Proteomes" id="UP000182350"/>
    </source>
</evidence>
<dbReference type="InterPro" id="IPR036182">
    <property type="entry name" value="PCuAC_sf"/>
</dbReference>
<dbReference type="InterPro" id="IPR058248">
    <property type="entry name" value="Lxx211020-like"/>
</dbReference>
<dbReference type="EMBL" id="FPJW01000001">
    <property type="protein sequence ID" value="SFX11251.1"/>
    <property type="molecule type" value="Genomic_DNA"/>
</dbReference>
<proteinExistence type="predicted"/>
<dbReference type="PANTHER" id="PTHR36302:SF1">
    <property type="entry name" value="COPPER CHAPERONE PCU(A)C"/>
    <property type="match status" value="1"/>
</dbReference>
<keyword evidence="3" id="KW-1185">Reference proteome</keyword>
<evidence type="ECO:0008006" key="4">
    <source>
        <dbReference type="Google" id="ProtNLM"/>
    </source>
</evidence>
<dbReference type="SUPFAM" id="SSF110087">
    <property type="entry name" value="DR1885-like metal-binding protein"/>
    <property type="match status" value="1"/>
</dbReference>
<dbReference type="InterPro" id="IPR007410">
    <property type="entry name" value="LpqE-like"/>
</dbReference>
<dbReference type="Pfam" id="PF04314">
    <property type="entry name" value="PCuAC"/>
    <property type="match status" value="1"/>
</dbReference>
<keyword evidence="1" id="KW-0732">Signal</keyword>